<dbReference type="PANTHER" id="PTHR43329">
    <property type="entry name" value="EPOXIDE HYDROLASE"/>
    <property type="match status" value="1"/>
</dbReference>
<sequence length="329" mass="38096">MEAFEKKTLKTTRGYVYTYYTINGDDSYPTLFFQHGWPDNAGMWKDVAAPLSVTKHPIIVPDLLGYDGTDKPTDPAEYRWDKMLPDLIEIADKENRAKLISIGHDFGSVCASHLYCYYPDRVVGLININVPYAPPTRRPFDLEGFNETAKRLYGFPLFAYWYLFTAEDGPKVLQQNLSRLYDALHGQGDTLKELFCVPDALRNYLLHEERNIPNRPYAQNLEARNAFIERFERDGFEGPQCWYRARYLGYQYEVDKDLPEDRDIVNVPALFVGGKDDFVCRPEALQPQIEAGLLPKLEQKPLLDAGHWTTLEVPRELVAHIKQWLEMNF</sequence>
<evidence type="ECO:0000256" key="6">
    <source>
        <dbReference type="ARBA" id="ARBA00038334"/>
    </source>
</evidence>
<dbReference type="OrthoDB" id="284184at2759"/>
<name>M2UNX1_COCH5</name>
<dbReference type="SUPFAM" id="SSF53474">
    <property type="entry name" value="alpha/beta-Hydrolases"/>
    <property type="match status" value="1"/>
</dbReference>
<evidence type="ECO:0000313" key="9">
    <source>
        <dbReference type="Proteomes" id="UP000016936"/>
    </source>
</evidence>
<dbReference type="Pfam" id="PF00561">
    <property type="entry name" value="Abhydrolase_1"/>
    <property type="match status" value="1"/>
</dbReference>
<evidence type="ECO:0000256" key="2">
    <source>
        <dbReference type="ARBA" id="ARBA00005668"/>
    </source>
</evidence>
<gene>
    <name evidence="8" type="ORF">COCHEDRAFT_1091991</name>
</gene>
<dbReference type="GO" id="GO:0005777">
    <property type="term" value="C:peroxisome"/>
    <property type="evidence" value="ECO:0007669"/>
    <property type="project" value="UniProtKB-SubCell"/>
</dbReference>
<dbReference type="eggNOG" id="KOG4178">
    <property type="taxonomic scope" value="Eukaryota"/>
</dbReference>
<dbReference type="Proteomes" id="UP000016936">
    <property type="component" value="Unassembled WGS sequence"/>
</dbReference>
<dbReference type="PRINTS" id="PR00412">
    <property type="entry name" value="EPOXHYDRLASE"/>
</dbReference>
<dbReference type="InterPro" id="IPR000639">
    <property type="entry name" value="Epox_hydrolase-like"/>
</dbReference>
<dbReference type="InterPro" id="IPR029058">
    <property type="entry name" value="AB_hydrolase_fold"/>
</dbReference>
<dbReference type="OMA" id="PILAYWE"/>
<comment type="subcellular location">
    <subcellularLocation>
        <location evidence="1">Peroxisome</location>
    </subcellularLocation>
</comment>
<evidence type="ECO:0000313" key="8">
    <source>
        <dbReference type="EMBL" id="EMD95281.1"/>
    </source>
</evidence>
<keyword evidence="9" id="KW-1185">Reference proteome</keyword>
<dbReference type="EMBL" id="KB445571">
    <property type="protein sequence ID" value="EMD95281.1"/>
    <property type="molecule type" value="Genomic_DNA"/>
</dbReference>
<dbReference type="Gene3D" id="3.40.50.1820">
    <property type="entry name" value="alpha/beta hydrolase"/>
    <property type="match status" value="1"/>
</dbReference>
<evidence type="ECO:0000256" key="4">
    <source>
        <dbReference type="ARBA" id="ARBA00023026"/>
    </source>
</evidence>
<dbReference type="InterPro" id="IPR000073">
    <property type="entry name" value="AB_hydrolase_1"/>
</dbReference>
<comment type="similarity">
    <text evidence="2">Belongs to the AB hydrolase superfamily. AKT2 hydrolase family.</text>
</comment>
<evidence type="ECO:0000256" key="1">
    <source>
        <dbReference type="ARBA" id="ARBA00004275"/>
    </source>
</evidence>
<keyword evidence="3" id="KW-0378">Hydrolase</keyword>
<reference evidence="9" key="2">
    <citation type="journal article" date="2013" name="PLoS Genet.">
        <title>Comparative genome structure, secondary metabolite, and effector coding capacity across Cochliobolus pathogens.</title>
        <authorList>
            <person name="Condon B.J."/>
            <person name="Leng Y."/>
            <person name="Wu D."/>
            <person name="Bushley K.E."/>
            <person name="Ohm R.A."/>
            <person name="Otillar R."/>
            <person name="Martin J."/>
            <person name="Schackwitz W."/>
            <person name="Grimwood J."/>
            <person name="MohdZainudin N."/>
            <person name="Xue C."/>
            <person name="Wang R."/>
            <person name="Manning V.A."/>
            <person name="Dhillon B."/>
            <person name="Tu Z.J."/>
            <person name="Steffenson B.J."/>
            <person name="Salamov A."/>
            <person name="Sun H."/>
            <person name="Lowry S."/>
            <person name="LaButti K."/>
            <person name="Han J."/>
            <person name="Copeland A."/>
            <person name="Lindquist E."/>
            <person name="Barry K."/>
            <person name="Schmutz J."/>
            <person name="Baker S.E."/>
            <person name="Ciuffetti L.M."/>
            <person name="Grigoriev I.V."/>
            <person name="Zhong S."/>
            <person name="Turgeon B.G."/>
        </authorList>
    </citation>
    <scope>NUCLEOTIDE SEQUENCE [LARGE SCALE GENOMIC DNA]</scope>
    <source>
        <strain evidence="9">C5 / ATCC 48332 / race O</strain>
    </source>
</reference>
<protein>
    <recommendedName>
        <fullName evidence="7">AB hydrolase-1 domain-containing protein</fullName>
    </recommendedName>
</protein>
<evidence type="ECO:0000259" key="7">
    <source>
        <dbReference type="Pfam" id="PF00561"/>
    </source>
</evidence>
<evidence type="ECO:0000256" key="5">
    <source>
        <dbReference type="ARBA" id="ARBA00023140"/>
    </source>
</evidence>
<reference evidence="8 9" key="1">
    <citation type="journal article" date="2012" name="PLoS Pathog.">
        <title>Diverse lifestyles and strategies of plant pathogenesis encoded in the genomes of eighteen Dothideomycetes fungi.</title>
        <authorList>
            <person name="Ohm R.A."/>
            <person name="Feau N."/>
            <person name="Henrissat B."/>
            <person name="Schoch C.L."/>
            <person name="Horwitz B.A."/>
            <person name="Barry K.W."/>
            <person name="Condon B.J."/>
            <person name="Copeland A.C."/>
            <person name="Dhillon B."/>
            <person name="Glaser F."/>
            <person name="Hesse C.N."/>
            <person name="Kosti I."/>
            <person name="LaButti K."/>
            <person name="Lindquist E.A."/>
            <person name="Lucas S."/>
            <person name="Salamov A.A."/>
            <person name="Bradshaw R.E."/>
            <person name="Ciuffetti L."/>
            <person name="Hamelin R.C."/>
            <person name="Kema G.H.J."/>
            <person name="Lawrence C."/>
            <person name="Scott J.A."/>
            <person name="Spatafora J.W."/>
            <person name="Turgeon B.G."/>
            <person name="de Wit P.J.G.M."/>
            <person name="Zhong S."/>
            <person name="Goodwin S.B."/>
            <person name="Grigoriev I.V."/>
        </authorList>
    </citation>
    <scope>NUCLEOTIDE SEQUENCE [LARGE SCALE GENOMIC DNA]</scope>
    <source>
        <strain evidence="9">C5 / ATCC 48332 / race O</strain>
    </source>
</reference>
<dbReference type="STRING" id="701091.M2UNX1"/>
<keyword evidence="4" id="KW-0843">Virulence</keyword>
<evidence type="ECO:0000256" key="3">
    <source>
        <dbReference type="ARBA" id="ARBA00022801"/>
    </source>
</evidence>
<comment type="similarity">
    <text evidence="6">Belongs to the AB hydrolase superfamily. Epoxide hydrolase family.</text>
</comment>
<organism evidence="8 9">
    <name type="scientific">Cochliobolus heterostrophus (strain C5 / ATCC 48332 / race O)</name>
    <name type="common">Southern corn leaf blight fungus</name>
    <name type="synonym">Bipolaris maydis</name>
    <dbReference type="NCBI Taxonomy" id="701091"/>
    <lineage>
        <taxon>Eukaryota</taxon>
        <taxon>Fungi</taxon>
        <taxon>Dikarya</taxon>
        <taxon>Ascomycota</taxon>
        <taxon>Pezizomycotina</taxon>
        <taxon>Dothideomycetes</taxon>
        <taxon>Pleosporomycetidae</taxon>
        <taxon>Pleosporales</taxon>
        <taxon>Pleosporineae</taxon>
        <taxon>Pleosporaceae</taxon>
        <taxon>Bipolaris</taxon>
    </lineage>
</organism>
<proteinExistence type="inferred from homology"/>
<dbReference type="HOGENOM" id="CLU_020336_7_0_1"/>
<feature type="domain" description="AB hydrolase-1" evidence="7">
    <location>
        <begin position="29"/>
        <end position="311"/>
    </location>
</feature>
<dbReference type="GO" id="GO:0016787">
    <property type="term" value="F:hydrolase activity"/>
    <property type="evidence" value="ECO:0007669"/>
    <property type="project" value="UniProtKB-KW"/>
</dbReference>
<keyword evidence="5" id="KW-0576">Peroxisome</keyword>
<dbReference type="AlphaFoldDB" id="M2UNX1"/>
<accession>M2UNX1</accession>